<evidence type="ECO:0000313" key="2">
    <source>
        <dbReference type="EMBL" id="KAL0011402.1"/>
    </source>
</evidence>
<feature type="domain" description="RNase H type-1" evidence="1">
    <location>
        <begin position="4"/>
        <end position="69"/>
    </location>
</feature>
<proteinExistence type="predicted"/>
<keyword evidence="3" id="KW-1185">Reference proteome</keyword>
<dbReference type="InterPro" id="IPR044730">
    <property type="entry name" value="RNase_H-like_dom_plant"/>
</dbReference>
<dbReference type="InterPro" id="IPR052929">
    <property type="entry name" value="RNase_H-like_EbsB-rel"/>
</dbReference>
<accession>A0AAW2DNM4</accession>
<protein>
    <recommendedName>
        <fullName evidence="1">RNase H type-1 domain-containing protein</fullName>
    </recommendedName>
</protein>
<dbReference type="SUPFAM" id="SSF53098">
    <property type="entry name" value="Ribonuclease H-like"/>
    <property type="match status" value="1"/>
</dbReference>
<dbReference type="EMBL" id="JAZDWU010000002">
    <property type="protein sequence ID" value="KAL0011402.1"/>
    <property type="molecule type" value="Genomic_DNA"/>
</dbReference>
<dbReference type="GO" id="GO:0003676">
    <property type="term" value="F:nucleic acid binding"/>
    <property type="evidence" value="ECO:0007669"/>
    <property type="project" value="InterPro"/>
</dbReference>
<evidence type="ECO:0000313" key="3">
    <source>
        <dbReference type="Proteomes" id="UP001459277"/>
    </source>
</evidence>
<dbReference type="Proteomes" id="UP001459277">
    <property type="component" value="Unassembled WGS sequence"/>
</dbReference>
<dbReference type="GO" id="GO:0004523">
    <property type="term" value="F:RNA-DNA hybrid ribonuclease activity"/>
    <property type="evidence" value="ECO:0007669"/>
    <property type="project" value="InterPro"/>
</dbReference>
<evidence type="ECO:0000259" key="1">
    <source>
        <dbReference type="Pfam" id="PF13456"/>
    </source>
</evidence>
<dbReference type="PANTHER" id="PTHR47074:SF48">
    <property type="entry name" value="POLYNUCLEOTIDYL TRANSFERASE, RIBONUCLEASE H-LIKE SUPERFAMILY PROTEIN"/>
    <property type="match status" value="1"/>
</dbReference>
<dbReference type="InterPro" id="IPR002156">
    <property type="entry name" value="RNaseH_domain"/>
</dbReference>
<dbReference type="AlphaFoldDB" id="A0AAW2DNM4"/>
<name>A0AAW2DNM4_9ROSI</name>
<organism evidence="2 3">
    <name type="scientific">Lithocarpus litseifolius</name>
    <dbReference type="NCBI Taxonomy" id="425828"/>
    <lineage>
        <taxon>Eukaryota</taxon>
        <taxon>Viridiplantae</taxon>
        <taxon>Streptophyta</taxon>
        <taxon>Embryophyta</taxon>
        <taxon>Tracheophyta</taxon>
        <taxon>Spermatophyta</taxon>
        <taxon>Magnoliopsida</taxon>
        <taxon>eudicotyledons</taxon>
        <taxon>Gunneridae</taxon>
        <taxon>Pentapetalae</taxon>
        <taxon>rosids</taxon>
        <taxon>fabids</taxon>
        <taxon>Fagales</taxon>
        <taxon>Fagaceae</taxon>
        <taxon>Lithocarpus</taxon>
    </lineage>
</organism>
<comment type="caution">
    <text evidence="2">The sequence shown here is derived from an EMBL/GenBank/DDBJ whole genome shotgun (WGS) entry which is preliminary data.</text>
</comment>
<dbReference type="PANTHER" id="PTHR47074">
    <property type="entry name" value="BNAC02G40300D PROTEIN"/>
    <property type="match status" value="1"/>
</dbReference>
<sequence length="119" mass="12818">MFKEQRMAGVGILIRDAEGHLIGACSKKLAAPLGAIEAEAKAVELGLLFAQDMSIQDFTLESDSLTCVDFSHVSRNGNRPAHILARHALGIAELSVWVEEVPCFLEQALNQDVVAISSD</sequence>
<dbReference type="Pfam" id="PF13456">
    <property type="entry name" value="RVT_3"/>
    <property type="match status" value="1"/>
</dbReference>
<dbReference type="InterPro" id="IPR012337">
    <property type="entry name" value="RNaseH-like_sf"/>
</dbReference>
<reference evidence="2 3" key="1">
    <citation type="submission" date="2024-01" db="EMBL/GenBank/DDBJ databases">
        <title>A telomere-to-telomere, gap-free genome of sweet tea (Lithocarpus litseifolius).</title>
        <authorList>
            <person name="Zhou J."/>
        </authorList>
    </citation>
    <scope>NUCLEOTIDE SEQUENCE [LARGE SCALE GENOMIC DNA]</scope>
    <source>
        <strain evidence="2">Zhou-2022a</strain>
        <tissue evidence="2">Leaf</tissue>
    </source>
</reference>
<dbReference type="CDD" id="cd06222">
    <property type="entry name" value="RNase_H_like"/>
    <property type="match status" value="1"/>
</dbReference>
<gene>
    <name evidence="2" type="ORF">SO802_006510</name>
</gene>